<feature type="transmembrane region" description="Helical" evidence="1">
    <location>
        <begin position="32"/>
        <end position="51"/>
    </location>
</feature>
<feature type="transmembrane region" description="Helical" evidence="1">
    <location>
        <begin position="7"/>
        <end position="26"/>
    </location>
</feature>
<proteinExistence type="predicted"/>
<dbReference type="Proteomes" id="UP000539538">
    <property type="component" value="Unassembled WGS sequence"/>
</dbReference>
<reference evidence="2 3" key="1">
    <citation type="submission" date="2020-08" db="EMBL/GenBank/DDBJ databases">
        <title>Genomic Encyclopedia of Type Strains, Phase IV (KMG-IV): sequencing the most valuable type-strain genomes for metagenomic binning, comparative biology and taxonomic classification.</title>
        <authorList>
            <person name="Goeker M."/>
        </authorList>
    </citation>
    <scope>NUCLEOTIDE SEQUENCE [LARGE SCALE GENOMIC DNA]</scope>
    <source>
        <strain evidence="2 3">DSM 7050</strain>
    </source>
</reference>
<keyword evidence="1" id="KW-1133">Transmembrane helix</keyword>
<organism evidence="2 3">
    <name type="scientific">Aminobacter niigataensis</name>
    <dbReference type="NCBI Taxonomy" id="83265"/>
    <lineage>
        <taxon>Bacteria</taxon>
        <taxon>Pseudomonadati</taxon>
        <taxon>Pseudomonadota</taxon>
        <taxon>Alphaproteobacteria</taxon>
        <taxon>Hyphomicrobiales</taxon>
        <taxon>Phyllobacteriaceae</taxon>
        <taxon>Aminobacter</taxon>
    </lineage>
</organism>
<dbReference type="EMBL" id="JACHOT010000007">
    <property type="protein sequence ID" value="MBB4652693.1"/>
    <property type="molecule type" value="Genomic_DNA"/>
</dbReference>
<dbReference type="RefSeq" id="WP_159091502.1">
    <property type="nucleotide sequence ID" value="NZ_BAAAVZ010000006.1"/>
</dbReference>
<keyword evidence="3" id="KW-1185">Reference proteome</keyword>
<keyword evidence="1" id="KW-0812">Transmembrane</keyword>
<comment type="caution">
    <text evidence="2">The sequence shown here is derived from an EMBL/GenBank/DDBJ whole genome shotgun (WGS) entry which is preliminary data.</text>
</comment>
<evidence type="ECO:0000256" key="1">
    <source>
        <dbReference type="SAM" id="Phobius"/>
    </source>
</evidence>
<evidence type="ECO:0000313" key="3">
    <source>
        <dbReference type="Proteomes" id="UP000539538"/>
    </source>
</evidence>
<accession>A0ABR6L7W3</accession>
<name>A0ABR6L7W3_9HYPH</name>
<sequence length="54" mass="5848">METLKLVAWYASLASVPVIMIIAGSFARDKRWQQAITAAASAIALAVILITDRM</sequence>
<keyword evidence="1" id="KW-0472">Membrane</keyword>
<protein>
    <submittedName>
        <fullName evidence="2">Uncharacterized protein</fullName>
    </submittedName>
</protein>
<gene>
    <name evidence="2" type="ORF">GGQ99_004469</name>
</gene>
<evidence type="ECO:0000313" key="2">
    <source>
        <dbReference type="EMBL" id="MBB4652693.1"/>
    </source>
</evidence>